<reference evidence="3" key="2">
    <citation type="submission" date="2019-09" db="UniProtKB">
        <authorList>
            <consortium name="WormBaseParasite"/>
        </authorList>
    </citation>
    <scope>IDENTIFICATION</scope>
</reference>
<gene>
    <name evidence="1" type="ORF">HPBE_LOCUS3941</name>
</gene>
<accession>A0A3P7VV97</accession>
<dbReference type="AlphaFoldDB" id="A0A183FCP8"/>
<proteinExistence type="predicted"/>
<sequence length="106" mass="11575">SSALPRSRTIPSRPFDHVGIDLAGPFSVRADDTIAKQWVCLVSYLDEKSLPSKQINALRIGPMTHSTFSCAKDKLSGNLLQPLHPRKGGWWVSSKCACGKTLANKL</sequence>
<evidence type="ECO:0000313" key="1">
    <source>
        <dbReference type="EMBL" id="VDO52290.1"/>
    </source>
</evidence>
<dbReference type="WBParaSite" id="HPBE_0000394001-mRNA-1">
    <property type="protein sequence ID" value="HPBE_0000394001-mRNA-1"/>
    <property type="gene ID" value="HPBE_0000394001"/>
</dbReference>
<evidence type="ECO:0000313" key="3">
    <source>
        <dbReference type="WBParaSite" id="HPBE_0000394001-mRNA-1"/>
    </source>
</evidence>
<dbReference type="OrthoDB" id="8024355at2759"/>
<keyword evidence="2" id="KW-1185">Reference proteome</keyword>
<organism evidence="2 3">
    <name type="scientific">Heligmosomoides polygyrus</name>
    <name type="common">Parasitic roundworm</name>
    <dbReference type="NCBI Taxonomy" id="6339"/>
    <lineage>
        <taxon>Eukaryota</taxon>
        <taxon>Metazoa</taxon>
        <taxon>Ecdysozoa</taxon>
        <taxon>Nematoda</taxon>
        <taxon>Chromadorea</taxon>
        <taxon>Rhabditida</taxon>
        <taxon>Rhabditina</taxon>
        <taxon>Rhabditomorpha</taxon>
        <taxon>Strongyloidea</taxon>
        <taxon>Heligmosomidae</taxon>
        <taxon>Heligmosomoides</taxon>
    </lineage>
</organism>
<dbReference type="EMBL" id="UZAH01020662">
    <property type="protein sequence ID" value="VDO52290.1"/>
    <property type="molecule type" value="Genomic_DNA"/>
</dbReference>
<dbReference type="Proteomes" id="UP000050761">
    <property type="component" value="Unassembled WGS sequence"/>
</dbReference>
<name>A0A183FCP8_HELPZ</name>
<protein>
    <submittedName>
        <fullName evidence="3">MOSC_N domain-containing protein</fullName>
    </submittedName>
</protein>
<evidence type="ECO:0000313" key="2">
    <source>
        <dbReference type="Proteomes" id="UP000050761"/>
    </source>
</evidence>
<accession>A0A183FCP8</accession>
<reference evidence="1 2" key="1">
    <citation type="submission" date="2018-11" db="EMBL/GenBank/DDBJ databases">
        <authorList>
            <consortium name="Pathogen Informatics"/>
        </authorList>
    </citation>
    <scope>NUCLEOTIDE SEQUENCE [LARGE SCALE GENOMIC DNA]</scope>
</reference>